<evidence type="ECO:0000313" key="2">
    <source>
        <dbReference type="Proteomes" id="UP000054477"/>
    </source>
</evidence>
<organism evidence="1 2">
    <name type="scientific">Laccaria amethystina LaAM-08-1</name>
    <dbReference type="NCBI Taxonomy" id="1095629"/>
    <lineage>
        <taxon>Eukaryota</taxon>
        <taxon>Fungi</taxon>
        <taxon>Dikarya</taxon>
        <taxon>Basidiomycota</taxon>
        <taxon>Agaricomycotina</taxon>
        <taxon>Agaricomycetes</taxon>
        <taxon>Agaricomycetidae</taxon>
        <taxon>Agaricales</taxon>
        <taxon>Agaricineae</taxon>
        <taxon>Hydnangiaceae</taxon>
        <taxon>Laccaria</taxon>
    </lineage>
</organism>
<gene>
    <name evidence="1" type="ORF">K443DRAFT_674446</name>
</gene>
<reference evidence="2" key="2">
    <citation type="submission" date="2015-01" db="EMBL/GenBank/DDBJ databases">
        <title>Evolutionary Origins and Diversification of the Mycorrhizal Mutualists.</title>
        <authorList>
            <consortium name="DOE Joint Genome Institute"/>
            <consortium name="Mycorrhizal Genomics Consortium"/>
            <person name="Kohler A."/>
            <person name="Kuo A."/>
            <person name="Nagy L.G."/>
            <person name="Floudas D."/>
            <person name="Copeland A."/>
            <person name="Barry K.W."/>
            <person name="Cichocki N."/>
            <person name="Veneault-Fourrey C."/>
            <person name="LaButti K."/>
            <person name="Lindquist E.A."/>
            <person name="Lipzen A."/>
            <person name="Lundell T."/>
            <person name="Morin E."/>
            <person name="Murat C."/>
            <person name="Riley R."/>
            <person name="Ohm R."/>
            <person name="Sun H."/>
            <person name="Tunlid A."/>
            <person name="Henrissat B."/>
            <person name="Grigoriev I.V."/>
            <person name="Hibbett D.S."/>
            <person name="Martin F."/>
        </authorList>
    </citation>
    <scope>NUCLEOTIDE SEQUENCE [LARGE SCALE GENOMIC DNA]</scope>
    <source>
        <strain evidence="2">LaAM-08-1</strain>
    </source>
</reference>
<reference evidence="1 2" key="1">
    <citation type="submission" date="2014-04" db="EMBL/GenBank/DDBJ databases">
        <authorList>
            <consortium name="DOE Joint Genome Institute"/>
            <person name="Kuo A."/>
            <person name="Kohler A."/>
            <person name="Nagy L.G."/>
            <person name="Floudas D."/>
            <person name="Copeland A."/>
            <person name="Barry K.W."/>
            <person name="Cichocki N."/>
            <person name="Veneault-Fourrey C."/>
            <person name="LaButti K."/>
            <person name="Lindquist E.A."/>
            <person name="Lipzen A."/>
            <person name="Lundell T."/>
            <person name="Morin E."/>
            <person name="Murat C."/>
            <person name="Sun H."/>
            <person name="Tunlid A."/>
            <person name="Henrissat B."/>
            <person name="Grigoriev I.V."/>
            <person name="Hibbett D.S."/>
            <person name="Martin F."/>
            <person name="Nordberg H.P."/>
            <person name="Cantor M.N."/>
            <person name="Hua S.X."/>
        </authorList>
    </citation>
    <scope>NUCLEOTIDE SEQUENCE [LARGE SCALE GENOMIC DNA]</scope>
    <source>
        <strain evidence="1 2">LaAM-08-1</strain>
    </source>
</reference>
<proteinExistence type="predicted"/>
<name>A0A0C9XM55_9AGAR</name>
<sequence>MPVAVTQIDANDGGTRDKGGKSICTVASLSLPRKVSLCRCPSTSLKKDPSK</sequence>
<protein>
    <submittedName>
        <fullName evidence="1">Uncharacterized protein</fullName>
    </submittedName>
</protein>
<keyword evidence="2" id="KW-1185">Reference proteome</keyword>
<dbReference type="Proteomes" id="UP000054477">
    <property type="component" value="Unassembled WGS sequence"/>
</dbReference>
<dbReference type="EMBL" id="KN838554">
    <property type="protein sequence ID" value="KIK06166.1"/>
    <property type="molecule type" value="Genomic_DNA"/>
</dbReference>
<evidence type="ECO:0000313" key="1">
    <source>
        <dbReference type="EMBL" id="KIK06166.1"/>
    </source>
</evidence>
<accession>A0A0C9XM55</accession>
<dbReference type="AlphaFoldDB" id="A0A0C9XM55"/>
<dbReference type="HOGENOM" id="CLU_3106724_0_0_1"/>